<dbReference type="EMBL" id="PYGA01000004">
    <property type="protein sequence ID" value="PSK98784.1"/>
    <property type="molecule type" value="Genomic_DNA"/>
</dbReference>
<evidence type="ECO:0000313" key="2">
    <source>
        <dbReference type="Proteomes" id="UP000240542"/>
    </source>
</evidence>
<dbReference type="OrthoDB" id="3431135at2"/>
<dbReference type="Proteomes" id="UP000240542">
    <property type="component" value="Unassembled WGS sequence"/>
</dbReference>
<comment type="caution">
    <text evidence="1">The sequence shown here is derived from an EMBL/GenBank/DDBJ whole genome shotgun (WGS) entry which is preliminary data.</text>
</comment>
<accession>A0A2P8DNI6</accession>
<proteinExistence type="predicted"/>
<gene>
    <name evidence="1" type="ORF">CLV63_1048</name>
</gene>
<organism evidence="1 2">
    <name type="scientific">Murinocardiopsis flavida</name>
    <dbReference type="NCBI Taxonomy" id="645275"/>
    <lineage>
        <taxon>Bacteria</taxon>
        <taxon>Bacillati</taxon>
        <taxon>Actinomycetota</taxon>
        <taxon>Actinomycetes</taxon>
        <taxon>Streptosporangiales</taxon>
        <taxon>Nocardiopsidaceae</taxon>
        <taxon>Murinocardiopsis</taxon>
    </lineage>
</organism>
<evidence type="ECO:0000313" key="1">
    <source>
        <dbReference type="EMBL" id="PSK98784.1"/>
    </source>
</evidence>
<dbReference type="AlphaFoldDB" id="A0A2P8DNI6"/>
<keyword evidence="2" id="KW-1185">Reference proteome</keyword>
<protein>
    <submittedName>
        <fullName evidence="1">Uncharacterized protein</fullName>
    </submittedName>
</protein>
<name>A0A2P8DNI6_9ACTN</name>
<sequence>MTEEAGKHTPASFTRLVVGKEAERRRTVVHWDMSVPDHVPGEIRHAVFHVADRGWCVWATTSDEEIVTPAERDFYPLDDVLPDRWSRVGWHGVRVPASTAAPR</sequence>
<reference evidence="1 2" key="1">
    <citation type="submission" date="2018-03" db="EMBL/GenBank/DDBJ databases">
        <title>Genomic Encyclopedia of Archaeal and Bacterial Type Strains, Phase II (KMG-II): from individual species to whole genera.</title>
        <authorList>
            <person name="Goeker M."/>
        </authorList>
    </citation>
    <scope>NUCLEOTIDE SEQUENCE [LARGE SCALE GENOMIC DNA]</scope>
    <source>
        <strain evidence="1 2">DSM 45312</strain>
    </source>
</reference>
<dbReference type="RefSeq" id="WP_106582126.1">
    <property type="nucleotide sequence ID" value="NZ_PYGA01000004.1"/>
</dbReference>